<dbReference type="InterPro" id="IPR041577">
    <property type="entry name" value="RT_RNaseH_2"/>
</dbReference>
<dbReference type="SUPFAM" id="SSF54160">
    <property type="entry name" value="Chromo domain-like"/>
    <property type="match status" value="1"/>
</dbReference>
<sequence length="390" mass="44554">MKGVHRFGVKGKLAPRYVGPFKISEKCGPVAYRLELPPRLAAVHDIFHVARECREEEIDTSQVQIEPDLTYEAGPVKVLDQKQRSTRRSTVTMYKVQWSEHTEEEATWETEESRERRADAGAATVEEPEDPEPYPRREDLRRPPTPLPTTLTLARKPSASSFSSPILLVEKMDQSWRFFVDYRFLNALTVKREEYKIAFQTKFGQFEFIVMVFRLTSAPGTFQSTMNYTLAPALGKFALVFFDDILVYNHSYEHLGHLQFIFKILIHDQGKSNSRRVSLLSPRWPIWGHVVSAKGVSTDSDKIEVVVSLPTPTSVKCVYSFLGLAGYFRKFVHDFGIIARPLNDLLNKNSVFLWITDHDQAFTVLKKALTSAPVLAMLDFTKLFALETDA</sequence>
<evidence type="ECO:0000259" key="2">
    <source>
        <dbReference type="Pfam" id="PF17919"/>
    </source>
</evidence>
<dbReference type="PANTHER" id="PTHR33064">
    <property type="entry name" value="POL PROTEIN"/>
    <property type="match status" value="1"/>
</dbReference>
<protein>
    <submittedName>
        <fullName evidence="4">Uncharacterized protein</fullName>
    </submittedName>
</protein>
<dbReference type="Gene3D" id="3.30.70.270">
    <property type="match status" value="2"/>
</dbReference>
<keyword evidence="5" id="KW-1185">Reference proteome</keyword>
<dbReference type="Pfam" id="PF17919">
    <property type="entry name" value="RT_RNaseH_2"/>
    <property type="match status" value="1"/>
</dbReference>
<evidence type="ECO:0000259" key="3">
    <source>
        <dbReference type="Pfam" id="PF24626"/>
    </source>
</evidence>
<evidence type="ECO:0000313" key="4">
    <source>
        <dbReference type="EMBL" id="WVZ79769.1"/>
    </source>
</evidence>
<dbReference type="InterPro" id="IPR043128">
    <property type="entry name" value="Rev_trsase/Diguanyl_cyclase"/>
</dbReference>
<dbReference type="InterPro" id="IPR043502">
    <property type="entry name" value="DNA/RNA_pol_sf"/>
</dbReference>
<proteinExistence type="predicted"/>
<dbReference type="PANTHER" id="PTHR33064:SF37">
    <property type="entry name" value="RIBONUCLEASE H"/>
    <property type="match status" value="1"/>
</dbReference>
<dbReference type="InterPro" id="IPR016197">
    <property type="entry name" value="Chromo-like_dom_sf"/>
</dbReference>
<dbReference type="Pfam" id="PF24626">
    <property type="entry name" value="SH3_Tf2-1"/>
    <property type="match status" value="1"/>
</dbReference>
<dbReference type="AlphaFoldDB" id="A0AAQ3TSP6"/>
<feature type="domain" description="Tf2-1-like SH3-like" evidence="3">
    <location>
        <begin position="6"/>
        <end position="50"/>
    </location>
</feature>
<organism evidence="4 5">
    <name type="scientific">Paspalum notatum var. saurae</name>
    <dbReference type="NCBI Taxonomy" id="547442"/>
    <lineage>
        <taxon>Eukaryota</taxon>
        <taxon>Viridiplantae</taxon>
        <taxon>Streptophyta</taxon>
        <taxon>Embryophyta</taxon>
        <taxon>Tracheophyta</taxon>
        <taxon>Spermatophyta</taxon>
        <taxon>Magnoliopsida</taxon>
        <taxon>Liliopsida</taxon>
        <taxon>Poales</taxon>
        <taxon>Poaceae</taxon>
        <taxon>PACMAD clade</taxon>
        <taxon>Panicoideae</taxon>
        <taxon>Andropogonodae</taxon>
        <taxon>Paspaleae</taxon>
        <taxon>Paspalinae</taxon>
        <taxon>Paspalum</taxon>
    </lineage>
</organism>
<evidence type="ECO:0000256" key="1">
    <source>
        <dbReference type="SAM" id="MobiDB-lite"/>
    </source>
</evidence>
<name>A0AAQ3TSP6_PASNO</name>
<evidence type="ECO:0000313" key="5">
    <source>
        <dbReference type="Proteomes" id="UP001341281"/>
    </source>
</evidence>
<dbReference type="InterPro" id="IPR056924">
    <property type="entry name" value="SH3_Tf2-1"/>
</dbReference>
<dbReference type="SUPFAM" id="SSF56672">
    <property type="entry name" value="DNA/RNA polymerases"/>
    <property type="match status" value="1"/>
</dbReference>
<feature type="domain" description="Reverse transcriptase/retrotransposon-derived protein RNase H-like" evidence="2">
    <location>
        <begin position="354"/>
        <end position="390"/>
    </location>
</feature>
<gene>
    <name evidence="4" type="ORF">U9M48_027310</name>
</gene>
<dbReference type="Proteomes" id="UP001341281">
    <property type="component" value="Chromosome 06"/>
</dbReference>
<feature type="compositionally biased region" description="Basic and acidic residues" evidence="1">
    <location>
        <begin position="133"/>
        <end position="142"/>
    </location>
</feature>
<feature type="region of interest" description="Disordered" evidence="1">
    <location>
        <begin position="102"/>
        <end position="152"/>
    </location>
</feature>
<dbReference type="InterPro" id="IPR051320">
    <property type="entry name" value="Viral_Replic_Matur_Polypro"/>
</dbReference>
<dbReference type="FunFam" id="3.30.70.270:FF:000020">
    <property type="entry name" value="Transposon Tf2-6 polyprotein-like Protein"/>
    <property type="match status" value="1"/>
</dbReference>
<dbReference type="EMBL" id="CP144750">
    <property type="protein sequence ID" value="WVZ79769.1"/>
    <property type="molecule type" value="Genomic_DNA"/>
</dbReference>
<reference evidence="4 5" key="1">
    <citation type="submission" date="2024-02" db="EMBL/GenBank/DDBJ databases">
        <title>High-quality chromosome-scale genome assembly of Pensacola bahiagrass (Paspalum notatum Flugge var. saurae).</title>
        <authorList>
            <person name="Vega J.M."/>
            <person name="Podio M."/>
            <person name="Orjuela J."/>
            <person name="Siena L.A."/>
            <person name="Pessino S.C."/>
            <person name="Combes M.C."/>
            <person name="Mariac C."/>
            <person name="Albertini E."/>
            <person name="Pupilli F."/>
            <person name="Ortiz J.P.A."/>
            <person name="Leblanc O."/>
        </authorList>
    </citation>
    <scope>NUCLEOTIDE SEQUENCE [LARGE SCALE GENOMIC DNA]</scope>
    <source>
        <strain evidence="4">R1</strain>
        <tissue evidence="4">Leaf</tissue>
    </source>
</reference>
<dbReference type="CDD" id="cd01647">
    <property type="entry name" value="RT_LTR"/>
    <property type="match status" value="1"/>
</dbReference>
<dbReference type="Gene3D" id="3.10.10.10">
    <property type="entry name" value="HIV Type 1 Reverse Transcriptase, subunit A, domain 1"/>
    <property type="match status" value="2"/>
</dbReference>
<accession>A0AAQ3TSP6</accession>